<evidence type="ECO:0000256" key="5">
    <source>
        <dbReference type="ARBA" id="ARBA00023180"/>
    </source>
</evidence>
<name>A0AAV2DUP7_9ROSI</name>
<evidence type="ECO:0000256" key="7">
    <source>
        <dbReference type="RuleBase" id="RU367004"/>
    </source>
</evidence>
<dbReference type="GO" id="GO:0071555">
    <property type="term" value="P:cell wall organization"/>
    <property type="evidence" value="ECO:0007669"/>
    <property type="project" value="UniProtKB-UniRule"/>
</dbReference>
<dbReference type="EC" id="2.4.1.-" evidence="7"/>
<keyword evidence="3 7" id="KW-0808">Transferase</keyword>
<evidence type="ECO:0000313" key="9">
    <source>
        <dbReference type="Proteomes" id="UP001497516"/>
    </source>
</evidence>
<dbReference type="Proteomes" id="UP001497516">
    <property type="component" value="Chromosome 3"/>
</dbReference>
<dbReference type="Pfam" id="PF03254">
    <property type="entry name" value="XG_FTase"/>
    <property type="match status" value="1"/>
</dbReference>
<keyword evidence="6 7" id="KW-0961">Cell wall biogenesis/degradation</keyword>
<protein>
    <recommendedName>
        <fullName evidence="7">Fucosyltransferase</fullName>
        <ecNumber evidence="7">2.4.1.-</ecNumber>
    </recommendedName>
</protein>
<keyword evidence="5" id="KW-0325">Glycoprotein</keyword>
<evidence type="ECO:0000256" key="6">
    <source>
        <dbReference type="ARBA" id="ARBA00023316"/>
    </source>
</evidence>
<gene>
    <name evidence="8" type="ORF">LTRI10_LOCUS18755</name>
</gene>
<dbReference type="InterPro" id="IPR004938">
    <property type="entry name" value="XG_FTase"/>
</dbReference>
<proteinExistence type="inferred from homology"/>
<comment type="subcellular location">
    <subcellularLocation>
        <location evidence="7">Golgi apparatus</location>
        <location evidence="7">Golgi stack membrane</location>
        <topology evidence="7">Single-pass type II membrane protein</topology>
    </subcellularLocation>
</comment>
<evidence type="ECO:0000256" key="4">
    <source>
        <dbReference type="ARBA" id="ARBA00023034"/>
    </source>
</evidence>
<evidence type="ECO:0000256" key="2">
    <source>
        <dbReference type="ARBA" id="ARBA00022676"/>
    </source>
</evidence>
<dbReference type="PANTHER" id="PTHR31889">
    <property type="entry name" value="FUCOSYLTRANSFERASE 2-RELATED"/>
    <property type="match status" value="1"/>
</dbReference>
<dbReference type="EMBL" id="OZ034816">
    <property type="protein sequence ID" value="CAL1377075.1"/>
    <property type="molecule type" value="Genomic_DNA"/>
</dbReference>
<evidence type="ECO:0000256" key="3">
    <source>
        <dbReference type="ARBA" id="ARBA00022679"/>
    </source>
</evidence>
<keyword evidence="2 7" id="KW-0328">Glycosyltransferase</keyword>
<reference evidence="8 9" key="1">
    <citation type="submission" date="2024-04" db="EMBL/GenBank/DDBJ databases">
        <authorList>
            <person name="Fracassetti M."/>
        </authorList>
    </citation>
    <scope>NUCLEOTIDE SEQUENCE [LARGE SCALE GENOMIC DNA]</scope>
</reference>
<accession>A0AAV2DUP7</accession>
<dbReference type="GO" id="GO:0008107">
    <property type="term" value="F:galactoside 2-alpha-L-fucosyltransferase activity"/>
    <property type="evidence" value="ECO:0007669"/>
    <property type="project" value="InterPro"/>
</dbReference>
<dbReference type="GO" id="GO:0009969">
    <property type="term" value="P:xyloglucan biosynthetic process"/>
    <property type="evidence" value="ECO:0007669"/>
    <property type="project" value="TreeGrafter"/>
</dbReference>
<organism evidence="8 9">
    <name type="scientific">Linum trigynum</name>
    <dbReference type="NCBI Taxonomy" id="586398"/>
    <lineage>
        <taxon>Eukaryota</taxon>
        <taxon>Viridiplantae</taxon>
        <taxon>Streptophyta</taxon>
        <taxon>Embryophyta</taxon>
        <taxon>Tracheophyta</taxon>
        <taxon>Spermatophyta</taxon>
        <taxon>Magnoliopsida</taxon>
        <taxon>eudicotyledons</taxon>
        <taxon>Gunneridae</taxon>
        <taxon>Pentapetalae</taxon>
        <taxon>rosids</taxon>
        <taxon>fabids</taxon>
        <taxon>Malpighiales</taxon>
        <taxon>Linaceae</taxon>
        <taxon>Linum</taxon>
    </lineage>
</organism>
<keyword evidence="9" id="KW-1185">Reference proteome</keyword>
<dbReference type="GO" id="GO:0042546">
    <property type="term" value="P:cell wall biogenesis"/>
    <property type="evidence" value="ECO:0007669"/>
    <property type="project" value="InterPro"/>
</dbReference>
<sequence length="108" mass="12367">MGIYLFNPSNQAWGLITRFYDAYLARADEQIGLQIYVFNTISTPIPLVMKQIWNGTQKENLLPQLQASTTSSSSAMASNNRTTLPKVTKVVLIGSLYREFYEEMKYLY</sequence>
<comment type="function">
    <text evidence="7">May be involved in cell wall biosynthesis.</text>
</comment>
<dbReference type="GO" id="GO:0032580">
    <property type="term" value="C:Golgi cisterna membrane"/>
    <property type="evidence" value="ECO:0007669"/>
    <property type="project" value="UniProtKB-SubCell"/>
</dbReference>
<dbReference type="PANTHER" id="PTHR31889:SF66">
    <property type="entry name" value="FUCOSYLTRANSFERASE"/>
    <property type="match status" value="1"/>
</dbReference>
<keyword evidence="4 7" id="KW-0333">Golgi apparatus</keyword>
<dbReference type="AlphaFoldDB" id="A0AAV2DUP7"/>
<evidence type="ECO:0000256" key="1">
    <source>
        <dbReference type="ARBA" id="ARBA00010481"/>
    </source>
</evidence>
<evidence type="ECO:0000313" key="8">
    <source>
        <dbReference type="EMBL" id="CAL1377075.1"/>
    </source>
</evidence>
<comment type="similarity">
    <text evidence="1 7">Belongs to the glycosyltransferase 37 family.</text>
</comment>